<dbReference type="OrthoDB" id="1819790at2"/>
<evidence type="ECO:0000313" key="4">
    <source>
        <dbReference type="Proteomes" id="UP000021369"/>
    </source>
</evidence>
<sequence length="180" mass="20773">MIVLFQNSTTVKSESNKSDYDIIHENNELNRRKKKLRYGVTFAVALPLFIMIYGLMLPRLFQTYTTASAIFLICIAIGYLPSEMIVRSVFGKGTGTGEVMSGPKIFKYVFTDEKIMVTRDFDTINIPYSGIERVTQNPYYFNLYFMGNKYTIDKQGFTCPVTEFEKLMYDMGKEIEIELS</sequence>
<dbReference type="InterPro" id="IPR025588">
    <property type="entry name" value="YcxB-like_C"/>
</dbReference>
<evidence type="ECO:0000259" key="2">
    <source>
        <dbReference type="Pfam" id="PF14317"/>
    </source>
</evidence>
<name>A0A011UZK3_RUMAL</name>
<evidence type="ECO:0000256" key="1">
    <source>
        <dbReference type="SAM" id="Phobius"/>
    </source>
</evidence>
<evidence type="ECO:0000313" key="3">
    <source>
        <dbReference type="EMBL" id="EXM38617.1"/>
    </source>
</evidence>
<keyword evidence="4" id="KW-1185">Reference proteome</keyword>
<dbReference type="PATRIC" id="fig|1341156.4.peg.2772"/>
<dbReference type="AlphaFoldDB" id="A0A011UZK3"/>
<keyword evidence="1" id="KW-1133">Transmembrane helix</keyword>
<feature type="transmembrane region" description="Helical" evidence="1">
    <location>
        <begin position="61"/>
        <end position="80"/>
    </location>
</feature>
<dbReference type="EMBL" id="JEOB01000004">
    <property type="protein sequence ID" value="EXM38617.1"/>
    <property type="molecule type" value="Genomic_DNA"/>
</dbReference>
<comment type="caution">
    <text evidence="3">The sequence shown here is derived from an EMBL/GenBank/DDBJ whole genome shotgun (WGS) entry which is preliminary data.</text>
</comment>
<keyword evidence="1" id="KW-0472">Membrane</keyword>
<keyword evidence="1" id="KW-0812">Transmembrane</keyword>
<organism evidence="3 4">
    <name type="scientific">Ruminococcus albus SY3</name>
    <dbReference type="NCBI Taxonomy" id="1341156"/>
    <lineage>
        <taxon>Bacteria</taxon>
        <taxon>Bacillati</taxon>
        <taxon>Bacillota</taxon>
        <taxon>Clostridia</taxon>
        <taxon>Eubacteriales</taxon>
        <taxon>Oscillospiraceae</taxon>
        <taxon>Ruminococcus</taxon>
    </lineage>
</organism>
<dbReference type="Proteomes" id="UP000021369">
    <property type="component" value="Unassembled WGS sequence"/>
</dbReference>
<feature type="domain" description="YcxB-like C-terminal" evidence="2">
    <location>
        <begin position="110"/>
        <end position="157"/>
    </location>
</feature>
<dbReference type="Pfam" id="PF14317">
    <property type="entry name" value="YcxB"/>
    <property type="match status" value="1"/>
</dbReference>
<protein>
    <recommendedName>
        <fullName evidence="2">YcxB-like C-terminal domain-containing protein</fullName>
    </recommendedName>
</protein>
<accession>A0A011UZK3</accession>
<feature type="transmembrane region" description="Helical" evidence="1">
    <location>
        <begin position="36"/>
        <end position="55"/>
    </location>
</feature>
<proteinExistence type="predicted"/>
<reference evidence="3 4" key="1">
    <citation type="submission" date="2013-06" db="EMBL/GenBank/DDBJ databases">
        <title>Rumen cellulosomics: divergent fiber-degrading strategies revealed by comparative genome-wide analysis of six Ruminococcal strains.</title>
        <authorList>
            <person name="Dassa B."/>
            <person name="Borovok I."/>
            <person name="Lamed R."/>
            <person name="Flint H."/>
            <person name="Yeoman C.J."/>
            <person name="White B."/>
            <person name="Bayer E.A."/>
        </authorList>
    </citation>
    <scope>NUCLEOTIDE SEQUENCE [LARGE SCALE GENOMIC DNA]</scope>
    <source>
        <strain evidence="3 4">SY3</strain>
    </source>
</reference>
<gene>
    <name evidence="3" type="ORF">RASY3_15865</name>
</gene>